<keyword evidence="2" id="KW-1185">Reference proteome</keyword>
<accession>A0A238K7J8</accession>
<dbReference type="Proteomes" id="UP000207598">
    <property type="component" value="Unassembled WGS sequence"/>
</dbReference>
<dbReference type="EMBL" id="FXYF01000004">
    <property type="protein sequence ID" value="SMX38773.1"/>
    <property type="molecule type" value="Genomic_DNA"/>
</dbReference>
<proteinExistence type="predicted"/>
<gene>
    <name evidence="1" type="ORF">MAA8898_01712</name>
</gene>
<dbReference type="AlphaFoldDB" id="A0A238K7J8"/>
<organism evidence="1 2">
    <name type="scientific">Maliponia aquimaris</name>
    <dbReference type="NCBI Taxonomy" id="1673631"/>
    <lineage>
        <taxon>Bacteria</taxon>
        <taxon>Pseudomonadati</taxon>
        <taxon>Pseudomonadota</taxon>
        <taxon>Alphaproteobacteria</taxon>
        <taxon>Rhodobacterales</taxon>
        <taxon>Paracoccaceae</taxon>
        <taxon>Maliponia</taxon>
    </lineage>
</organism>
<reference evidence="1 2" key="1">
    <citation type="submission" date="2017-05" db="EMBL/GenBank/DDBJ databases">
        <authorList>
            <person name="Song R."/>
            <person name="Chenine A.L."/>
            <person name="Ruprecht R.M."/>
        </authorList>
    </citation>
    <scope>NUCLEOTIDE SEQUENCE [LARGE SCALE GENOMIC DNA]</scope>
    <source>
        <strain evidence="1 2">CECT 8898</strain>
    </source>
</reference>
<evidence type="ECO:0000313" key="1">
    <source>
        <dbReference type="EMBL" id="SMX38773.1"/>
    </source>
</evidence>
<evidence type="ECO:0000313" key="2">
    <source>
        <dbReference type="Proteomes" id="UP000207598"/>
    </source>
</evidence>
<sequence>MLLRMTGETAEAIAGLAGMIKDAMAAGRALGRSLWSAQRRGATP</sequence>
<name>A0A238K7J8_9RHOB</name>
<protein>
    <submittedName>
        <fullName evidence="1">Uncharacterized protein</fullName>
    </submittedName>
</protein>